<reference evidence="2 3" key="1">
    <citation type="submission" date="2021-06" db="EMBL/GenBank/DDBJ databases">
        <title>Caerostris darwini draft genome.</title>
        <authorList>
            <person name="Kono N."/>
            <person name="Arakawa K."/>
        </authorList>
    </citation>
    <scope>NUCLEOTIDE SEQUENCE [LARGE SCALE GENOMIC DNA]</scope>
</reference>
<comment type="caution">
    <text evidence="2">The sequence shown here is derived from an EMBL/GenBank/DDBJ whole genome shotgun (WGS) entry which is preliminary data.</text>
</comment>
<dbReference type="EMBL" id="BPLQ01010549">
    <property type="protein sequence ID" value="GIY51493.1"/>
    <property type="molecule type" value="Genomic_DNA"/>
</dbReference>
<evidence type="ECO:0000256" key="1">
    <source>
        <dbReference type="SAM" id="SignalP"/>
    </source>
</evidence>
<gene>
    <name evidence="2" type="ORF">CDAR_275061</name>
</gene>
<proteinExistence type="predicted"/>
<name>A0AAV4U184_9ARAC</name>
<organism evidence="2 3">
    <name type="scientific">Caerostris darwini</name>
    <dbReference type="NCBI Taxonomy" id="1538125"/>
    <lineage>
        <taxon>Eukaryota</taxon>
        <taxon>Metazoa</taxon>
        <taxon>Ecdysozoa</taxon>
        <taxon>Arthropoda</taxon>
        <taxon>Chelicerata</taxon>
        <taxon>Arachnida</taxon>
        <taxon>Araneae</taxon>
        <taxon>Araneomorphae</taxon>
        <taxon>Entelegynae</taxon>
        <taxon>Araneoidea</taxon>
        <taxon>Araneidae</taxon>
        <taxon>Caerostris</taxon>
    </lineage>
</organism>
<protein>
    <submittedName>
        <fullName evidence="2">Uncharacterized protein</fullName>
    </submittedName>
</protein>
<keyword evidence="3" id="KW-1185">Reference proteome</keyword>
<sequence>MTNIILPFLMSMILGRTIDLTSYTISGVNVYDDADYDEIPVNSLNTTYHVIQGDVFPYSFFGIPVDIVLRIKSNLLSSSSGTMGLDGILKDTSWKYNSAIVSVTTVYRTVDRKLKKNATLLEDWSERVNQKQTHYAESLIYGGWAVVLFRFKCDIPSDVDRVKKVLTKNLGAVGSLSTDTLDSWEKAIKDIKSDHGIRGTVDLHTHVYSTVPMSEIDTPESLLTAIKQLKESVGSLGQPLYMNLHPLHDLKDIYPEVKEDIELIKQLERLDEMYDDVKVTLVAMRRWTQETYTEFDDDQEEKISTLLQTLGDCSKTFSSVAGDVSLYKDVDRRLFDRAIQQYQKGLEKGIPTYNLAFRRLKEELGKAI</sequence>
<feature type="signal peptide" evidence="1">
    <location>
        <begin position="1"/>
        <end position="15"/>
    </location>
</feature>
<keyword evidence="1" id="KW-0732">Signal</keyword>
<dbReference type="AlphaFoldDB" id="A0AAV4U184"/>
<evidence type="ECO:0000313" key="3">
    <source>
        <dbReference type="Proteomes" id="UP001054837"/>
    </source>
</evidence>
<dbReference type="Proteomes" id="UP001054837">
    <property type="component" value="Unassembled WGS sequence"/>
</dbReference>
<accession>A0AAV4U184</accession>
<feature type="chain" id="PRO_5043842585" evidence="1">
    <location>
        <begin position="16"/>
        <end position="368"/>
    </location>
</feature>
<evidence type="ECO:0000313" key="2">
    <source>
        <dbReference type="EMBL" id="GIY51493.1"/>
    </source>
</evidence>